<dbReference type="EMBL" id="JAHMHR010000004">
    <property type="protein sequence ID" value="KAK1691584.1"/>
    <property type="molecule type" value="Genomic_DNA"/>
</dbReference>
<dbReference type="Proteomes" id="UP001224890">
    <property type="component" value="Unassembled WGS sequence"/>
</dbReference>
<comment type="caution">
    <text evidence="1">The sequence shown here is derived from an EMBL/GenBank/DDBJ whole genome shotgun (WGS) entry which is preliminary data.</text>
</comment>
<dbReference type="GeneID" id="85456252"/>
<organism evidence="1 2">
    <name type="scientific">Colletotrichum godetiae</name>
    <dbReference type="NCBI Taxonomy" id="1209918"/>
    <lineage>
        <taxon>Eukaryota</taxon>
        <taxon>Fungi</taxon>
        <taxon>Dikarya</taxon>
        <taxon>Ascomycota</taxon>
        <taxon>Pezizomycotina</taxon>
        <taxon>Sordariomycetes</taxon>
        <taxon>Hypocreomycetidae</taxon>
        <taxon>Glomerellales</taxon>
        <taxon>Glomerellaceae</taxon>
        <taxon>Colletotrichum</taxon>
        <taxon>Colletotrichum acutatum species complex</taxon>
    </lineage>
</organism>
<sequence length="114" mass="12440">MQKLLWVGSLSAASCPEAVPSLRHPILLDKCQRPKADRDRPGTSLSRFASFTEATAAVSGEPTEQDRIAYHSKNAVVVCHDVRGPRAHAATSPWLYLATIYPFWASLDPVPGAR</sequence>
<reference evidence="1" key="1">
    <citation type="submission" date="2021-06" db="EMBL/GenBank/DDBJ databases">
        <title>Comparative genomics, transcriptomics and evolutionary studies reveal genomic signatures of adaptation to plant cell wall in hemibiotrophic fungi.</title>
        <authorList>
            <consortium name="DOE Joint Genome Institute"/>
            <person name="Baroncelli R."/>
            <person name="Diaz J.F."/>
            <person name="Benocci T."/>
            <person name="Peng M."/>
            <person name="Battaglia E."/>
            <person name="Haridas S."/>
            <person name="Andreopoulos W."/>
            <person name="Labutti K."/>
            <person name="Pangilinan J."/>
            <person name="Floch G.L."/>
            <person name="Makela M.R."/>
            <person name="Henrissat B."/>
            <person name="Grigoriev I.V."/>
            <person name="Crouch J.A."/>
            <person name="De Vries R.P."/>
            <person name="Sukno S.A."/>
            <person name="Thon M.R."/>
        </authorList>
    </citation>
    <scope>NUCLEOTIDE SEQUENCE</scope>
    <source>
        <strain evidence="1">CBS 193.32</strain>
    </source>
</reference>
<keyword evidence="2" id="KW-1185">Reference proteome</keyword>
<dbReference type="RefSeq" id="XP_060435279.1">
    <property type="nucleotide sequence ID" value="XM_060571726.1"/>
</dbReference>
<dbReference type="PROSITE" id="PS51257">
    <property type="entry name" value="PROKAR_LIPOPROTEIN"/>
    <property type="match status" value="1"/>
</dbReference>
<name>A0AAJ0EXY6_9PEZI</name>
<evidence type="ECO:0000313" key="1">
    <source>
        <dbReference type="EMBL" id="KAK1691584.1"/>
    </source>
</evidence>
<dbReference type="AlphaFoldDB" id="A0AAJ0EXY6"/>
<accession>A0AAJ0EXY6</accession>
<gene>
    <name evidence="1" type="ORF">BDP55DRAFT_627226</name>
</gene>
<protein>
    <submittedName>
        <fullName evidence="1">Uncharacterized protein</fullName>
    </submittedName>
</protein>
<proteinExistence type="predicted"/>
<evidence type="ECO:0000313" key="2">
    <source>
        <dbReference type="Proteomes" id="UP001224890"/>
    </source>
</evidence>